<feature type="domain" description="Sodium/calcium exchanger membrane region" evidence="8">
    <location>
        <begin position="21"/>
        <end position="168"/>
    </location>
</feature>
<proteinExistence type="inferred from homology"/>
<feature type="domain" description="Sodium/calcium exchanger membrane region" evidence="8">
    <location>
        <begin position="523"/>
        <end position="669"/>
    </location>
</feature>
<evidence type="ECO:0000256" key="1">
    <source>
        <dbReference type="ARBA" id="ARBA00004141"/>
    </source>
</evidence>
<dbReference type="GO" id="GO:0005262">
    <property type="term" value="F:calcium channel activity"/>
    <property type="evidence" value="ECO:0007669"/>
    <property type="project" value="TreeGrafter"/>
</dbReference>
<evidence type="ECO:0000259" key="8">
    <source>
        <dbReference type="Pfam" id="PF01699"/>
    </source>
</evidence>
<dbReference type="AlphaFoldDB" id="A0AAD3DAY0"/>
<dbReference type="InterPro" id="IPR004481">
    <property type="entry name" value="K/Na/Ca-exchanger"/>
</dbReference>
<name>A0AAD3DAY0_9STRA</name>
<dbReference type="InterPro" id="IPR004837">
    <property type="entry name" value="NaCa_Exmemb"/>
</dbReference>
<evidence type="ECO:0000256" key="7">
    <source>
        <dbReference type="SAM" id="Phobius"/>
    </source>
</evidence>
<gene>
    <name evidence="9" type="ORF">CTEN210_16506</name>
</gene>
<dbReference type="NCBIfam" id="TIGR00367">
    <property type="entry name" value="calcium/sodium antiporter"/>
    <property type="match status" value="1"/>
</dbReference>
<reference evidence="9 10" key="1">
    <citation type="journal article" date="2021" name="Sci. Rep.">
        <title>The genome of the diatom Chaetoceros tenuissimus carries an ancient integrated fragment of an extant virus.</title>
        <authorList>
            <person name="Hongo Y."/>
            <person name="Kimura K."/>
            <person name="Takaki Y."/>
            <person name="Yoshida Y."/>
            <person name="Baba S."/>
            <person name="Kobayashi G."/>
            <person name="Nagasaki K."/>
            <person name="Hano T."/>
            <person name="Tomaru Y."/>
        </authorList>
    </citation>
    <scope>NUCLEOTIDE SEQUENCE [LARGE SCALE GENOMIC DNA]</scope>
    <source>
        <strain evidence="9 10">NIES-3715</strain>
    </source>
</reference>
<dbReference type="GO" id="GO:0006874">
    <property type="term" value="P:intracellular calcium ion homeostasis"/>
    <property type="evidence" value="ECO:0007669"/>
    <property type="project" value="TreeGrafter"/>
</dbReference>
<feature type="transmembrane region" description="Helical" evidence="7">
    <location>
        <begin position="7"/>
        <end position="25"/>
    </location>
</feature>
<feature type="transmembrane region" description="Helical" evidence="7">
    <location>
        <begin position="482"/>
        <end position="501"/>
    </location>
</feature>
<keyword evidence="3" id="KW-0050">Antiport</keyword>
<comment type="caution">
    <text evidence="9">The sequence shown here is derived from an EMBL/GenBank/DDBJ whole genome shotgun (WGS) entry which is preliminary data.</text>
</comment>
<dbReference type="Pfam" id="PF01699">
    <property type="entry name" value="Na_Ca_ex"/>
    <property type="match status" value="2"/>
</dbReference>
<keyword evidence="5 7" id="KW-1133">Transmembrane helix</keyword>
<keyword evidence="10" id="KW-1185">Reference proteome</keyword>
<evidence type="ECO:0000256" key="3">
    <source>
        <dbReference type="ARBA" id="ARBA00022449"/>
    </source>
</evidence>
<dbReference type="GO" id="GO:0005886">
    <property type="term" value="C:plasma membrane"/>
    <property type="evidence" value="ECO:0007669"/>
    <property type="project" value="TreeGrafter"/>
</dbReference>
<feature type="transmembrane region" description="Helical" evidence="7">
    <location>
        <begin position="146"/>
        <end position="168"/>
    </location>
</feature>
<feature type="transmembrane region" description="Helical" evidence="7">
    <location>
        <begin position="521"/>
        <end position="540"/>
    </location>
</feature>
<dbReference type="InterPro" id="IPR044880">
    <property type="entry name" value="NCX_ion-bd_dom_sf"/>
</dbReference>
<evidence type="ECO:0000256" key="6">
    <source>
        <dbReference type="ARBA" id="ARBA00023136"/>
    </source>
</evidence>
<comment type="similarity">
    <text evidence="2">Belongs to the Ca(2+):cation antiporter (CaCA) (TC 2.A.19) family. SLC24A subfamily.</text>
</comment>
<feature type="transmembrane region" description="Helical" evidence="7">
    <location>
        <begin position="116"/>
        <end position="134"/>
    </location>
</feature>
<dbReference type="GO" id="GO:0008273">
    <property type="term" value="F:calcium, potassium:sodium antiporter activity"/>
    <property type="evidence" value="ECO:0007669"/>
    <property type="project" value="TreeGrafter"/>
</dbReference>
<keyword evidence="6 7" id="KW-0472">Membrane</keyword>
<organism evidence="9 10">
    <name type="scientific">Chaetoceros tenuissimus</name>
    <dbReference type="NCBI Taxonomy" id="426638"/>
    <lineage>
        <taxon>Eukaryota</taxon>
        <taxon>Sar</taxon>
        <taxon>Stramenopiles</taxon>
        <taxon>Ochrophyta</taxon>
        <taxon>Bacillariophyta</taxon>
        <taxon>Coscinodiscophyceae</taxon>
        <taxon>Chaetocerotophycidae</taxon>
        <taxon>Chaetocerotales</taxon>
        <taxon>Chaetocerotaceae</taxon>
        <taxon>Chaetoceros</taxon>
    </lineage>
</organism>
<keyword evidence="4 7" id="KW-0812">Transmembrane</keyword>
<feature type="transmembrane region" description="Helical" evidence="7">
    <location>
        <begin position="595"/>
        <end position="616"/>
    </location>
</feature>
<evidence type="ECO:0000256" key="4">
    <source>
        <dbReference type="ARBA" id="ARBA00022692"/>
    </source>
</evidence>
<dbReference type="EMBL" id="BLLK01000069">
    <property type="protein sequence ID" value="GFH60030.1"/>
    <property type="molecule type" value="Genomic_DNA"/>
</dbReference>
<feature type="transmembrane region" description="Helical" evidence="7">
    <location>
        <begin position="628"/>
        <end position="648"/>
    </location>
</feature>
<evidence type="ECO:0000256" key="2">
    <source>
        <dbReference type="ARBA" id="ARBA00005364"/>
    </source>
</evidence>
<dbReference type="PANTHER" id="PTHR10846">
    <property type="entry name" value="SODIUM/POTASSIUM/CALCIUM EXCHANGER"/>
    <property type="match status" value="1"/>
</dbReference>
<accession>A0AAD3DAY0</accession>
<dbReference type="Proteomes" id="UP001054902">
    <property type="component" value="Unassembled WGS sequence"/>
</dbReference>
<protein>
    <recommendedName>
        <fullName evidence="8">Sodium/calcium exchanger membrane region domain-containing protein</fullName>
    </recommendedName>
</protein>
<evidence type="ECO:0000313" key="10">
    <source>
        <dbReference type="Proteomes" id="UP001054902"/>
    </source>
</evidence>
<dbReference type="PANTHER" id="PTHR10846:SF73">
    <property type="entry name" value="SODIUM_CALCIUM EXCHANGER MEMBRANE REGION DOMAIN-CONTAINING PROTEIN"/>
    <property type="match status" value="1"/>
</dbReference>
<comment type="subcellular location">
    <subcellularLocation>
        <location evidence="1">Membrane</location>
        <topology evidence="1">Multi-pass membrane protein</topology>
    </subcellularLocation>
</comment>
<sequence length="679" mass="74472">MGEEESGGTLTLVGLSLIAAASFYYQAVVTEERFVPALNVISKKLRISDDVAGATLMAAGASSPEMFSALVSVFITKSALGIGTVVGSEIFNQLAISAAAIWASDSGQLVLDPPPIIRDLIFYAASLGLLWFGLSDRRVIDDDGGAYVFISRLQAGLLFGCYVLYVIVCGNFDTILAKLNIQKKPDAEEHQQDYKAMEEGSSLRKVISFNKVPSMPFARAADHLENIPEDGVMVDRPNASPLVNDGLKSQRKPSFKNMLKRMSSRKNKMPEAPLDSIPDDQAVEHASPEVHELYVNESHSHAEDEVPQYDQTTSEPVEVEKKKKKKLKIKKFILNRIAPKLDGIQEIEKEADGTVHMYLWQRSSFYDMAKVDKNAWLLRYFTFSQGNISSVSVRKGKYPVAEAPLALPKFESFDIDETRLLIRISTQTKDILFKAPSSEHMVATVVALQDYLDLHANEEVKVEEKEVAVAEPHESLIAIPSGMGIFSMIIFAFIFPLKAIIHFTVPDVRSGSTSLGLNAKAQLAVAMCILSLVVGSYAMVRSLEMVGDILNVPPSIIGVTVSAAGTSLPNLVSSTCAARMGLGNMAIANVFGSNTFNILVGLGLPWTLYTLIYGTYHDLPAGRIDESMIVMILALILFIVLVCASGFVLKKWHAWLFSLLYAGYIFVTIYDVIADKFEN</sequence>
<keyword evidence="3" id="KW-0813">Transport</keyword>
<evidence type="ECO:0000313" key="9">
    <source>
        <dbReference type="EMBL" id="GFH60030.1"/>
    </source>
</evidence>
<evidence type="ECO:0000256" key="5">
    <source>
        <dbReference type="ARBA" id="ARBA00022989"/>
    </source>
</evidence>
<dbReference type="Gene3D" id="1.20.1420.30">
    <property type="entry name" value="NCX, central ion-binding region"/>
    <property type="match status" value="2"/>
</dbReference>
<feature type="transmembrane region" description="Helical" evidence="7">
    <location>
        <begin position="654"/>
        <end position="673"/>
    </location>
</feature>